<dbReference type="PROSITE" id="PS51257">
    <property type="entry name" value="PROKAR_LIPOPROTEIN"/>
    <property type="match status" value="1"/>
</dbReference>
<dbReference type="RefSeq" id="WP_136992575.1">
    <property type="nucleotide sequence ID" value="NZ_SZPQ01000049.1"/>
</dbReference>
<evidence type="ECO:0000313" key="2">
    <source>
        <dbReference type="Proteomes" id="UP000305202"/>
    </source>
</evidence>
<dbReference type="InterPro" id="IPR010938">
    <property type="entry name" value="DUF1131"/>
</dbReference>
<organism evidence="1 2">
    <name type="scientific">Martelella alba</name>
    <dbReference type="NCBI Taxonomy" id="2590451"/>
    <lineage>
        <taxon>Bacteria</taxon>
        <taxon>Pseudomonadati</taxon>
        <taxon>Pseudomonadota</taxon>
        <taxon>Alphaproteobacteria</taxon>
        <taxon>Hyphomicrobiales</taxon>
        <taxon>Aurantimonadaceae</taxon>
        <taxon>Martelella</taxon>
    </lineage>
</organism>
<reference evidence="1 2" key="1">
    <citation type="submission" date="2019-04" db="EMBL/GenBank/DDBJ databases">
        <authorList>
            <person name="Li M."/>
            <person name="Gao C."/>
        </authorList>
    </citation>
    <scope>NUCLEOTIDE SEQUENCE [LARGE SCALE GENOMIC DNA]</scope>
    <source>
        <strain evidence="1 2">BGMRC 2031</strain>
    </source>
</reference>
<name>A0ABY2SGB6_9HYPH</name>
<dbReference type="InterPro" id="IPR038714">
    <property type="entry name" value="YfeY-like_sf"/>
</dbReference>
<sequence>MQRLRPILIGLPLVLAGCSSVGFSWSSLSPFNWFRSEVTVTDRGVGGINAATPLTEDALDKALSGDYRFRKGMETANGGIVSFYQALKDKEVEMTIYGADSGGVSRVVVEDKSVPSAWGVKIGTVFSDLYDKAFGACRKGVGEDSEAVVCAAPQSRHVDYVFIGEWQGPESLMPADDVLRHWRVGKIIWHADTVH</sequence>
<accession>A0ABY2SGB6</accession>
<comment type="caution">
    <text evidence="1">The sequence shown here is derived from an EMBL/GenBank/DDBJ whole genome shotgun (WGS) entry which is preliminary data.</text>
</comment>
<evidence type="ECO:0000313" key="1">
    <source>
        <dbReference type="EMBL" id="TKI03221.1"/>
    </source>
</evidence>
<keyword evidence="1" id="KW-0449">Lipoprotein</keyword>
<keyword evidence="2" id="KW-1185">Reference proteome</keyword>
<dbReference type="Proteomes" id="UP000305202">
    <property type="component" value="Unassembled WGS sequence"/>
</dbReference>
<gene>
    <name evidence="1" type="ORF">FCN80_22460</name>
</gene>
<dbReference type="Gene3D" id="2.60.460.10">
    <property type="entry name" value="protein yfey like domain"/>
    <property type="match status" value="1"/>
</dbReference>
<dbReference type="EMBL" id="SZPQ01000049">
    <property type="protein sequence ID" value="TKI03221.1"/>
    <property type="molecule type" value="Genomic_DNA"/>
</dbReference>
<dbReference type="Pfam" id="PF06572">
    <property type="entry name" value="DUF1131"/>
    <property type="match status" value="1"/>
</dbReference>
<proteinExistence type="predicted"/>
<dbReference type="NCBIfam" id="NF007990">
    <property type="entry name" value="PRK10718.1"/>
    <property type="match status" value="1"/>
</dbReference>
<protein>
    <submittedName>
        <fullName evidence="1">RpoE-regulated lipoprotein</fullName>
    </submittedName>
</protein>